<dbReference type="GO" id="GO:0016747">
    <property type="term" value="F:acyltransferase activity, transferring groups other than amino-acyl groups"/>
    <property type="evidence" value="ECO:0007669"/>
    <property type="project" value="InterPro"/>
</dbReference>
<accession>A0A843XSK7</accession>
<comment type="caution">
    <text evidence="8">The sequence shown here is derived from an EMBL/GenBank/DDBJ whole genome shotgun (WGS) entry which is preliminary data.</text>
</comment>
<dbReference type="Proteomes" id="UP000652761">
    <property type="component" value="Unassembled WGS sequence"/>
</dbReference>
<dbReference type="InterPro" id="IPR012392">
    <property type="entry name" value="3-ktacl-CoA_syn"/>
</dbReference>
<dbReference type="InterPro" id="IPR013601">
    <property type="entry name" value="FAE1_typ3_polyketide_synth"/>
</dbReference>
<gene>
    <name evidence="8" type="ORF">Taro_055191</name>
</gene>
<dbReference type="InterPro" id="IPR016039">
    <property type="entry name" value="Thiolase-like"/>
</dbReference>
<evidence type="ECO:0000256" key="1">
    <source>
        <dbReference type="ARBA" id="ARBA00005531"/>
    </source>
</evidence>
<dbReference type="PANTHER" id="PTHR31561">
    <property type="entry name" value="3-KETOACYL-COA SYNTHASE"/>
    <property type="match status" value="1"/>
</dbReference>
<feature type="active site" evidence="5">
    <location>
        <position position="162"/>
    </location>
</feature>
<comment type="similarity">
    <text evidence="1 4">Belongs to the thiolase-like superfamily. Chalcone/stilbene synthases family.</text>
</comment>
<comment type="pathway">
    <text evidence="4">Lipid metabolism; fatty acid biosynthesis.</text>
</comment>
<dbReference type="OrthoDB" id="329835at2759"/>
<feature type="active site" evidence="5">
    <location>
        <position position="331"/>
    </location>
</feature>
<evidence type="ECO:0000313" key="9">
    <source>
        <dbReference type="Proteomes" id="UP000652761"/>
    </source>
</evidence>
<dbReference type="Pfam" id="PF08392">
    <property type="entry name" value="FAE1_CUT1_RppA"/>
    <property type="match status" value="1"/>
</dbReference>
<dbReference type="InterPro" id="IPR013747">
    <property type="entry name" value="ACP_syn_III_C"/>
</dbReference>
<keyword evidence="3 4" id="KW-0012">Acyltransferase</keyword>
<dbReference type="Gene3D" id="3.40.47.10">
    <property type="match status" value="1"/>
</dbReference>
<keyword evidence="9" id="KW-1185">Reference proteome</keyword>
<dbReference type="AlphaFoldDB" id="A0A843XSK7"/>
<dbReference type="EC" id="2.3.1.-" evidence="4"/>
<evidence type="ECO:0000256" key="3">
    <source>
        <dbReference type="ARBA" id="ARBA00023315"/>
    </source>
</evidence>
<feature type="active site" evidence="5">
    <location>
        <position position="335"/>
    </location>
</feature>
<evidence type="ECO:0000259" key="6">
    <source>
        <dbReference type="Pfam" id="PF08392"/>
    </source>
</evidence>
<evidence type="ECO:0000256" key="5">
    <source>
        <dbReference type="PIRSR" id="PIRSR036417-1"/>
    </source>
</evidence>
<feature type="active site" evidence="5">
    <location>
        <position position="364"/>
    </location>
</feature>
<keyword evidence="2 4" id="KW-0808">Transferase</keyword>
<evidence type="ECO:0000313" key="8">
    <source>
        <dbReference type="EMBL" id="MQM22143.1"/>
    </source>
</evidence>
<dbReference type="EMBL" id="NMUH01012219">
    <property type="protein sequence ID" value="MQM22143.1"/>
    <property type="molecule type" value="Genomic_DNA"/>
</dbReference>
<protein>
    <recommendedName>
        <fullName evidence="4">3-ketoacyl-CoA synthase</fullName>
        <ecNumber evidence="4">2.3.1.-</ecNumber>
    </recommendedName>
</protein>
<name>A0A843XSK7_COLES</name>
<sequence>MSAVPLLYPLLLLYKLFERRKHQHCYLLDYACFKASDDRKLSTDLCGDIVKRNKNLGIAEYKFLLKVIVNSGIGEETYGPRSIVTGKENPYSITDGILEMEESLYGSLDVLLRRTGFSPLEIGLLVVNVSMLSPAPSLSARIVNRYKMREDVKVFNLSGMGCSASLISVDLVRTLFRCHKRTLAVVVSSESIGPNWYDGNERSMMLGNCLFRSGGCAMLLTNDPGLQHRAKMRLACLIRTHHGASDESYHCCKQKEDELGRMGFYLGKELPKAATRAFFDNLWNLAPRVLPLSELLMYVTSSQWQRWRGTPKGKQGDGGAARVNFRTAVQHFCLHPGGAAVIDAVGRGLGLDQRDLEPSRMTLHRWGNTSASSLWYVLGYMEAKRRLKKKDKVLMISFGAGFKCNSCLWVVARDLEEMDVWGDCIDGYPPVTLANPFMEKFGFLNQE</sequence>
<feature type="active site" evidence="5">
    <location>
        <position position="241"/>
    </location>
</feature>
<proteinExistence type="inferred from homology"/>
<dbReference type="SUPFAM" id="SSF53901">
    <property type="entry name" value="Thiolase-like"/>
    <property type="match status" value="1"/>
</dbReference>
<dbReference type="GO" id="GO:0006633">
    <property type="term" value="P:fatty acid biosynthetic process"/>
    <property type="evidence" value="ECO:0007669"/>
    <property type="project" value="UniProtKB-UniPathway"/>
</dbReference>
<feature type="active site" evidence="5">
    <location>
        <position position="368"/>
    </location>
</feature>
<evidence type="ECO:0000256" key="4">
    <source>
        <dbReference type="PIRNR" id="PIRNR036417"/>
    </source>
</evidence>
<evidence type="ECO:0000259" key="7">
    <source>
        <dbReference type="Pfam" id="PF08541"/>
    </source>
</evidence>
<feature type="domain" description="Beta-ketoacyl-[acyl-carrier-protein] synthase III C-terminal" evidence="7">
    <location>
        <begin position="328"/>
        <end position="409"/>
    </location>
</feature>
<dbReference type="CDD" id="cd00831">
    <property type="entry name" value="CHS_like"/>
    <property type="match status" value="1"/>
</dbReference>
<organism evidence="8 9">
    <name type="scientific">Colocasia esculenta</name>
    <name type="common">Wild taro</name>
    <name type="synonym">Arum esculentum</name>
    <dbReference type="NCBI Taxonomy" id="4460"/>
    <lineage>
        <taxon>Eukaryota</taxon>
        <taxon>Viridiplantae</taxon>
        <taxon>Streptophyta</taxon>
        <taxon>Embryophyta</taxon>
        <taxon>Tracheophyta</taxon>
        <taxon>Spermatophyta</taxon>
        <taxon>Magnoliopsida</taxon>
        <taxon>Liliopsida</taxon>
        <taxon>Araceae</taxon>
        <taxon>Aroideae</taxon>
        <taxon>Colocasieae</taxon>
        <taxon>Colocasia</taxon>
    </lineage>
</organism>
<evidence type="ECO:0000256" key="2">
    <source>
        <dbReference type="ARBA" id="ARBA00022679"/>
    </source>
</evidence>
<dbReference type="Pfam" id="PF08541">
    <property type="entry name" value="ACP_syn_III_C"/>
    <property type="match status" value="1"/>
</dbReference>
<dbReference type="UniPathway" id="UPA00094"/>
<dbReference type="GO" id="GO:0016020">
    <property type="term" value="C:membrane"/>
    <property type="evidence" value="ECO:0007669"/>
    <property type="project" value="InterPro"/>
</dbReference>
<dbReference type="PIRSF" id="PIRSF036417">
    <property type="entry name" value="3-ktacl-CoA_syn"/>
    <property type="match status" value="1"/>
</dbReference>
<reference evidence="8" key="1">
    <citation type="submission" date="2017-07" db="EMBL/GenBank/DDBJ databases">
        <title>Taro Niue Genome Assembly and Annotation.</title>
        <authorList>
            <person name="Atibalentja N."/>
            <person name="Keating K."/>
            <person name="Fields C.J."/>
        </authorList>
    </citation>
    <scope>NUCLEOTIDE SEQUENCE</scope>
    <source>
        <strain evidence="8">Niue_2</strain>
        <tissue evidence="8">Leaf</tissue>
    </source>
</reference>
<feature type="domain" description="FAE" evidence="6">
    <location>
        <begin position="19"/>
        <end position="301"/>
    </location>
</feature>